<evidence type="ECO:0000256" key="3">
    <source>
        <dbReference type="ARBA" id="ARBA00022989"/>
    </source>
</evidence>
<feature type="transmembrane region" description="Helical" evidence="5">
    <location>
        <begin position="207"/>
        <end position="231"/>
    </location>
</feature>
<dbReference type="Pfam" id="PF13903">
    <property type="entry name" value="Claudin_2"/>
    <property type="match status" value="1"/>
</dbReference>
<dbReference type="PANTHER" id="PTHR10671">
    <property type="entry name" value="EPITHELIAL MEMBRANE PROTEIN-RELATED"/>
    <property type="match status" value="1"/>
</dbReference>
<keyword evidence="3 5" id="KW-1133">Transmembrane helix</keyword>
<dbReference type="Proteomes" id="UP001627154">
    <property type="component" value="Unassembled WGS sequence"/>
</dbReference>
<evidence type="ECO:0000256" key="5">
    <source>
        <dbReference type="SAM" id="Phobius"/>
    </source>
</evidence>
<keyword evidence="2 5" id="KW-0812">Transmembrane</keyword>
<evidence type="ECO:0000256" key="2">
    <source>
        <dbReference type="ARBA" id="ARBA00022692"/>
    </source>
</evidence>
<gene>
    <name evidence="6" type="ORF">TKK_016475</name>
</gene>
<sequence>MPSRMKMKNTYNQVVFERRILFGCTILVGIAVCIWSVSIATSHWIEARSPDNKGLVIGDQNSPNGTKIFYTGHSGLLSSCTTGFFHRNRHTNATDIVPYSECNPHDMFSNEQKSKRLRKPEVDDTLVNYARTDVSFAIISTFVMVMGLGFSIYTFRNPRYTFKRLAGGIHFITCACVMVVLQVFLQSVEYGSKRDNWLFPKFSQLRYGYSFMLAWTVFATHLISALAFMLYSRKRKRGRAATEELAMADEPTIMGR</sequence>
<protein>
    <recommendedName>
        <fullName evidence="8">MARVEL domain-containing protein</fullName>
    </recommendedName>
</protein>
<dbReference type="InterPro" id="IPR050579">
    <property type="entry name" value="PMP-22/EMP/MP20-like"/>
</dbReference>
<evidence type="ECO:0000313" key="7">
    <source>
        <dbReference type="Proteomes" id="UP001627154"/>
    </source>
</evidence>
<feature type="transmembrane region" description="Helical" evidence="5">
    <location>
        <begin position="134"/>
        <end position="153"/>
    </location>
</feature>
<evidence type="ECO:0000313" key="6">
    <source>
        <dbReference type="EMBL" id="KAL3388237.1"/>
    </source>
</evidence>
<dbReference type="PANTHER" id="PTHR10671:SF110">
    <property type="entry name" value="FI18012P1"/>
    <property type="match status" value="1"/>
</dbReference>
<evidence type="ECO:0000256" key="1">
    <source>
        <dbReference type="ARBA" id="ARBA00004141"/>
    </source>
</evidence>
<accession>A0ABD2W546</accession>
<comment type="caution">
    <text evidence="6">The sequence shown here is derived from an EMBL/GenBank/DDBJ whole genome shotgun (WGS) entry which is preliminary data.</text>
</comment>
<feature type="transmembrane region" description="Helical" evidence="5">
    <location>
        <begin position="20"/>
        <end position="45"/>
    </location>
</feature>
<dbReference type="GO" id="GO:0016020">
    <property type="term" value="C:membrane"/>
    <property type="evidence" value="ECO:0007669"/>
    <property type="project" value="UniProtKB-SubCell"/>
</dbReference>
<comment type="subcellular location">
    <subcellularLocation>
        <location evidence="1">Membrane</location>
        <topology evidence="1">Multi-pass membrane protein</topology>
    </subcellularLocation>
</comment>
<proteinExistence type="predicted"/>
<dbReference type="Gene3D" id="1.20.140.150">
    <property type="match status" value="1"/>
</dbReference>
<reference evidence="6 7" key="1">
    <citation type="journal article" date="2024" name="bioRxiv">
        <title>A reference genome for Trichogramma kaykai: A tiny desert-dwelling parasitoid wasp with competing sex-ratio distorters.</title>
        <authorList>
            <person name="Culotta J."/>
            <person name="Lindsey A.R."/>
        </authorList>
    </citation>
    <scope>NUCLEOTIDE SEQUENCE [LARGE SCALE GENOMIC DNA]</scope>
    <source>
        <strain evidence="6 7">KSX58</strain>
    </source>
</reference>
<dbReference type="AlphaFoldDB" id="A0ABD2W546"/>
<evidence type="ECO:0008006" key="8">
    <source>
        <dbReference type="Google" id="ProtNLM"/>
    </source>
</evidence>
<name>A0ABD2W546_9HYME</name>
<keyword evidence="7" id="KW-1185">Reference proteome</keyword>
<organism evidence="6 7">
    <name type="scientific">Trichogramma kaykai</name>
    <dbReference type="NCBI Taxonomy" id="54128"/>
    <lineage>
        <taxon>Eukaryota</taxon>
        <taxon>Metazoa</taxon>
        <taxon>Ecdysozoa</taxon>
        <taxon>Arthropoda</taxon>
        <taxon>Hexapoda</taxon>
        <taxon>Insecta</taxon>
        <taxon>Pterygota</taxon>
        <taxon>Neoptera</taxon>
        <taxon>Endopterygota</taxon>
        <taxon>Hymenoptera</taxon>
        <taxon>Apocrita</taxon>
        <taxon>Proctotrupomorpha</taxon>
        <taxon>Chalcidoidea</taxon>
        <taxon>Trichogrammatidae</taxon>
        <taxon>Trichogramma</taxon>
    </lineage>
</organism>
<dbReference type="EMBL" id="JBJJXI010000134">
    <property type="protein sequence ID" value="KAL3388237.1"/>
    <property type="molecule type" value="Genomic_DNA"/>
</dbReference>
<evidence type="ECO:0000256" key="4">
    <source>
        <dbReference type="ARBA" id="ARBA00023136"/>
    </source>
</evidence>
<dbReference type="InterPro" id="IPR004031">
    <property type="entry name" value="PMP22/EMP/MP20/Claudin"/>
</dbReference>
<keyword evidence="4 5" id="KW-0472">Membrane</keyword>
<feature type="transmembrane region" description="Helical" evidence="5">
    <location>
        <begin position="165"/>
        <end position="187"/>
    </location>
</feature>